<sequence length="201" mass="22831">MHNDLLCVADVTVVLAERKLTSYVYAVVYVCMASKLPLVEPIHISSGLVYNLIMMAFKEGLKVRYSSDDPAWEVGALQFGIRAKFSCHPVSQFCCQHHSIDRKASLAFRRMEEELCIFDRTQEVIARYRDSLQILSCRDAPSRYDCQPTPSQGGSCSCKVPWHRLGALIQISLETISASRLELRSESVEDKLSLRYDMMRS</sequence>
<protein>
    <submittedName>
        <fullName evidence="1">Uncharacterized protein</fullName>
    </submittedName>
</protein>
<name>A0AA88E6Q2_FICCA</name>
<keyword evidence="2" id="KW-1185">Reference proteome</keyword>
<dbReference type="Proteomes" id="UP001187192">
    <property type="component" value="Unassembled WGS sequence"/>
</dbReference>
<evidence type="ECO:0000313" key="1">
    <source>
        <dbReference type="EMBL" id="GMN68994.1"/>
    </source>
</evidence>
<evidence type="ECO:0000313" key="2">
    <source>
        <dbReference type="Proteomes" id="UP001187192"/>
    </source>
</evidence>
<gene>
    <name evidence="1" type="ORF">TIFTF001_038044</name>
</gene>
<dbReference type="AlphaFoldDB" id="A0AA88E6Q2"/>
<organism evidence="1 2">
    <name type="scientific">Ficus carica</name>
    <name type="common">Common fig</name>
    <dbReference type="NCBI Taxonomy" id="3494"/>
    <lineage>
        <taxon>Eukaryota</taxon>
        <taxon>Viridiplantae</taxon>
        <taxon>Streptophyta</taxon>
        <taxon>Embryophyta</taxon>
        <taxon>Tracheophyta</taxon>
        <taxon>Spermatophyta</taxon>
        <taxon>Magnoliopsida</taxon>
        <taxon>eudicotyledons</taxon>
        <taxon>Gunneridae</taxon>
        <taxon>Pentapetalae</taxon>
        <taxon>rosids</taxon>
        <taxon>fabids</taxon>
        <taxon>Rosales</taxon>
        <taxon>Moraceae</taxon>
        <taxon>Ficeae</taxon>
        <taxon>Ficus</taxon>
    </lineage>
</organism>
<comment type="caution">
    <text evidence="1">The sequence shown here is derived from an EMBL/GenBank/DDBJ whole genome shotgun (WGS) entry which is preliminary data.</text>
</comment>
<reference evidence="1" key="1">
    <citation type="submission" date="2023-07" db="EMBL/GenBank/DDBJ databases">
        <title>draft genome sequence of fig (Ficus carica).</title>
        <authorList>
            <person name="Takahashi T."/>
            <person name="Nishimura K."/>
        </authorList>
    </citation>
    <scope>NUCLEOTIDE SEQUENCE</scope>
</reference>
<accession>A0AA88E6Q2</accession>
<proteinExistence type="predicted"/>
<dbReference type="EMBL" id="BTGU01000745">
    <property type="protein sequence ID" value="GMN68994.1"/>
    <property type="molecule type" value="Genomic_DNA"/>
</dbReference>